<organism evidence="2 3">
    <name type="scientific">Hymenobacter tibetensis</name>
    <dbReference type="NCBI Taxonomy" id="497967"/>
    <lineage>
        <taxon>Bacteria</taxon>
        <taxon>Pseudomonadati</taxon>
        <taxon>Bacteroidota</taxon>
        <taxon>Cytophagia</taxon>
        <taxon>Cytophagales</taxon>
        <taxon>Hymenobacteraceae</taxon>
        <taxon>Hymenobacter</taxon>
    </lineage>
</organism>
<dbReference type="RefSeq" id="WP_243800740.1">
    <property type="nucleotide sequence ID" value="NZ_CP094669.1"/>
</dbReference>
<proteinExistence type="predicted"/>
<keyword evidence="1" id="KW-1133">Transmembrane helix</keyword>
<evidence type="ECO:0000313" key="2">
    <source>
        <dbReference type="EMBL" id="UOG76117.1"/>
    </source>
</evidence>
<gene>
    <name evidence="2" type="ORF">MTX78_05850</name>
</gene>
<dbReference type="Proteomes" id="UP000831113">
    <property type="component" value="Chromosome"/>
</dbReference>
<feature type="transmembrane region" description="Helical" evidence="1">
    <location>
        <begin position="44"/>
        <end position="63"/>
    </location>
</feature>
<reference evidence="2 3" key="1">
    <citation type="submission" date="2022-03" db="EMBL/GenBank/DDBJ databases">
        <title>Hymenobactersp. isolated from the air.</title>
        <authorList>
            <person name="Won M."/>
            <person name="Kwon S.-W."/>
        </authorList>
    </citation>
    <scope>NUCLEOTIDE SEQUENCE [LARGE SCALE GENOMIC DNA]</scope>
    <source>
        <strain evidence="2 3">KACC 21982</strain>
    </source>
</reference>
<protein>
    <submittedName>
        <fullName evidence="2">Uncharacterized protein</fullName>
    </submittedName>
</protein>
<keyword evidence="1" id="KW-0812">Transmembrane</keyword>
<evidence type="ECO:0000313" key="3">
    <source>
        <dbReference type="Proteomes" id="UP000831113"/>
    </source>
</evidence>
<name>A0ABY4D1A3_9BACT</name>
<keyword evidence="1" id="KW-0472">Membrane</keyword>
<accession>A0ABY4D1A3</accession>
<keyword evidence="3" id="KW-1185">Reference proteome</keyword>
<feature type="transmembrane region" description="Helical" evidence="1">
    <location>
        <begin position="12"/>
        <end position="32"/>
    </location>
</feature>
<sequence length="203" mass="23441">MKKIYRFVHRNYDYLLLISTLIVLIEAATYTFLVSDLIKDNGKALTVTLSTIGILLAVFQFAFTQISNRKKKYFDLRYGFYKDTVKQIQLITDVVQEGMLRDVIAGDTMHKLMSASNELTGSMKANLDLLFPGIELPNMDYKLGKTIDDLVSRTNKYYVSVKNNATEAHTIIETMNWHNEVRPMLEQLSKDKHIFFAAMRSYM</sequence>
<evidence type="ECO:0000256" key="1">
    <source>
        <dbReference type="SAM" id="Phobius"/>
    </source>
</evidence>
<dbReference type="EMBL" id="CP094669">
    <property type="protein sequence ID" value="UOG76117.1"/>
    <property type="molecule type" value="Genomic_DNA"/>
</dbReference>